<evidence type="ECO:0000313" key="1">
    <source>
        <dbReference type="EMBL" id="JAH44174.1"/>
    </source>
</evidence>
<sequence>MKLIFMKLKKYVCAFLYKGVHYKSITLTITLSNIV</sequence>
<dbReference type="AlphaFoldDB" id="A0A0E9SS29"/>
<reference evidence="1" key="1">
    <citation type="submission" date="2014-11" db="EMBL/GenBank/DDBJ databases">
        <authorList>
            <person name="Amaro Gonzalez C."/>
        </authorList>
    </citation>
    <scope>NUCLEOTIDE SEQUENCE</scope>
</reference>
<organism evidence="1">
    <name type="scientific">Anguilla anguilla</name>
    <name type="common">European freshwater eel</name>
    <name type="synonym">Muraena anguilla</name>
    <dbReference type="NCBI Taxonomy" id="7936"/>
    <lineage>
        <taxon>Eukaryota</taxon>
        <taxon>Metazoa</taxon>
        <taxon>Chordata</taxon>
        <taxon>Craniata</taxon>
        <taxon>Vertebrata</taxon>
        <taxon>Euteleostomi</taxon>
        <taxon>Actinopterygii</taxon>
        <taxon>Neopterygii</taxon>
        <taxon>Teleostei</taxon>
        <taxon>Anguilliformes</taxon>
        <taxon>Anguillidae</taxon>
        <taxon>Anguilla</taxon>
    </lineage>
</organism>
<dbReference type="EMBL" id="GBXM01064403">
    <property type="protein sequence ID" value="JAH44174.1"/>
    <property type="molecule type" value="Transcribed_RNA"/>
</dbReference>
<reference evidence="1" key="2">
    <citation type="journal article" date="2015" name="Fish Shellfish Immunol.">
        <title>Early steps in the European eel (Anguilla anguilla)-Vibrio vulnificus interaction in the gills: Role of the RtxA13 toxin.</title>
        <authorList>
            <person name="Callol A."/>
            <person name="Pajuelo D."/>
            <person name="Ebbesson L."/>
            <person name="Teles M."/>
            <person name="MacKenzie S."/>
            <person name="Amaro C."/>
        </authorList>
    </citation>
    <scope>NUCLEOTIDE SEQUENCE</scope>
</reference>
<name>A0A0E9SS29_ANGAN</name>
<protein>
    <submittedName>
        <fullName evidence="1">Uncharacterized protein</fullName>
    </submittedName>
</protein>
<accession>A0A0E9SS29</accession>
<proteinExistence type="predicted"/>